<accession>A0A0E3HD37</accession>
<proteinExistence type="predicted"/>
<dbReference type="InterPro" id="IPR005123">
    <property type="entry name" value="Oxoglu/Fe-dep_dioxygenase_dom"/>
</dbReference>
<dbReference type="PROSITE" id="PS51471">
    <property type="entry name" value="FE2OG_OXY"/>
    <property type="match status" value="1"/>
</dbReference>
<dbReference type="OrthoDB" id="16099at10239"/>
<dbReference type="GeneID" id="24171669"/>
<keyword evidence="3" id="KW-1185">Reference proteome</keyword>
<protein>
    <submittedName>
        <fullName evidence="2">2OG-Fe(II) oxygenase</fullName>
    </submittedName>
</protein>
<dbReference type="KEGG" id="vg:24171669"/>
<gene>
    <name evidence="2" type="ORF">Syn7803US105_39</name>
</gene>
<sequence length="195" mass="22563">MVWWQTTMPSELIDIVSKTLSSNDNQFSTAETTGGVNLKIRDSKTIWMEEAHWITGLCWHYIMMANRENFLYDIDRVEGGTLQYTSYEPGEYYHWHVDADILSSRVPNLTNPDVEFVQSNIENIRKLSIIVQLSDPEEYSGGEVQLQYSDRSTGFIPKQKGTVIVFDSRTLHRVKKIKSGRRKSLVGWVTGPRWK</sequence>
<dbReference type="Pfam" id="PF13640">
    <property type="entry name" value="2OG-FeII_Oxy_3"/>
    <property type="match status" value="1"/>
</dbReference>
<reference evidence="2 3" key="1">
    <citation type="submission" date="2013-12" db="EMBL/GenBank/DDBJ databases">
        <title>Ecological redundancy of diverse viral populations within a natural community.</title>
        <authorList>
            <person name="Gregory A.C."/>
            <person name="LaButti K."/>
            <person name="Copeland A."/>
            <person name="Woyke T."/>
            <person name="Sullivan M.B."/>
        </authorList>
    </citation>
    <scope>NUCLEOTIDE SEQUENCE [LARGE SCALE GENOMIC DNA]</scope>
    <source>
        <strain evidence="2">Syn7803US105</strain>
    </source>
</reference>
<evidence type="ECO:0000259" key="1">
    <source>
        <dbReference type="PROSITE" id="PS51471"/>
    </source>
</evidence>
<name>A0A0E3HD37_9CAUD</name>
<feature type="domain" description="Fe2OG dioxygenase" evidence="1">
    <location>
        <begin position="73"/>
        <end position="191"/>
    </location>
</feature>
<evidence type="ECO:0000313" key="2">
    <source>
        <dbReference type="EMBL" id="AIX24383.1"/>
    </source>
</evidence>
<evidence type="ECO:0000313" key="3">
    <source>
        <dbReference type="Proteomes" id="UP000033010"/>
    </source>
</evidence>
<dbReference type="RefSeq" id="YP_009133599.1">
    <property type="nucleotide sequence ID" value="NC_026924.1"/>
</dbReference>
<dbReference type="Proteomes" id="UP000033010">
    <property type="component" value="Segment"/>
</dbReference>
<organism evidence="2 3">
    <name type="scientific">Synechococcus phage ACG-2014g</name>
    <dbReference type="NCBI Taxonomy" id="1493512"/>
    <lineage>
        <taxon>Viruses</taxon>
        <taxon>Duplodnaviria</taxon>
        <taxon>Heunggongvirae</taxon>
        <taxon>Uroviricota</taxon>
        <taxon>Caudoviricetes</taxon>
        <taxon>Pantevenvirales</taxon>
        <taxon>Kyanoviridae</taxon>
        <taxon>Macariavirus</taxon>
        <taxon>Macariavirus tuscon14g</taxon>
    </lineage>
</organism>
<dbReference type="Gene3D" id="2.60.120.620">
    <property type="entry name" value="q2cbj1_9rhob like domain"/>
    <property type="match status" value="1"/>
</dbReference>
<dbReference type="InterPro" id="IPR044862">
    <property type="entry name" value="Pro_4_hyd_alph_FE2OG_OXY"/>
</dbReference>
<dbReference type="EMBL" id="KJ019071">
    <property type="protein sequence ID" value="AIX24383.1"/>
    <property type="molecule type" value="Genomic_DNA"/>
</dbReference>